<dbReference type="Gene3D" id="3.40.50.10490">
    <property type="entry name" value="Glucose-6-phosphate isomerase like protein, domain 1"/>
    <property type="match status" value="1"/>
</dbReference>
<dbReference type="NCBIfam" id="TIGR01011">
    <property type="entry name" value="rpsB_bact"/>
    <property type="match status" value="1"/>
</dbReference>
<dbReference type="SUPFAM" id="SSF52313">
    <property type="entry name" value="Ribosomal protein S2"/>
    <property type="match status" value="1"/>
</dbReference>
<evidence type="ECO:0008006" key="6">
    <source>
        <dbReference type="Google" id="ProtNLM"/>
    </source>
</evidence>
<organism evidence="5">
    <name type="scientific">marine sediment metagenome</name>
    <dbReference type="NCBI Taxonomy" id="412755"/>
    <lineage>
        <taxon>unclassified sequences</taxon>
        <taxon>metagenomes</taxon>
        <taxon>ecological metagenomes</taxon>
    </lineage>
</organism>
<dbReference type="AlphaFoldDB" id="A0A0F9FRF0"/>
<dbReference type="Pfam" id="PF00318">
    <property type="entry name" value="Ribosomal_S2"/>
    <property type="match status" value="1"/>
</dbReference>
<name>A0A0F9FRF0_9ZZZZ</name>
<feature type="non-terminal residue" evidence="5">
    <location>
        <position position="233"/>
    </location>
</feature>
<evidence type="ECO:0000313" key="5">
    <source>
        <dbReference type="EMBL" id="KKL89099.1"/>
    </source>
</evidence>
<evidence type="ECO:0000256" key="2">
    <source>
        <dbReference type="ARBA" id="ARBA00022980"/>
    </source>
</evidence>
<dbReference type="InterPro" id="IPR001865">
    <property type="entry name" value="Ribosomal_uS2"/>
</dbReference>
<gene>
    <name evidence="5" type="ORF">LCGC14_1918100</name>
</gene>
<evidence type="ECO:0000256" key="4">
    <source>
        <dbReference type="SAM" id="MobiDB-lite"/>
    </source>
</evidence>
<dbReference type="EMBL" id="LAZR01020383">
    <property type="protein sequence ID" value="KKL89099.1"/>
    <property type="molecule type" value="Genomic_DNA"/>
</dbReference>
<dbReference type="InterPro" id="IPR005706">
    <property type="entry name" value="Ribosomal_uS2_bac/mit/plastid"/>
</dbReference>
<dbReference type="GO" id="GO:0022627">
    <property type="term" value="C:cytosolic small ribosomal subunit"/>
    <property type="evidence" value="ECO:0007669"/>
    <property type="project" value="TreeGrafter"/>
</dbReference>
<feature type="region of interest" description="Disordered" evidence="4">
    <location>
        <begin position="1"/>
        <end position="24"/>
    </location>
</feature>
<proteinExistence type="inferred from homology"/>
<dbReference type="FunFam" id="1.10.287.610:FF:000001">
    <property type="entry name" value="30S ribosomal protein S2"/>
    <property type="match status" value="1"/>
</dbReference>
<protein>
    <recommendedName>
        <fullName evidence="6">30S ribosomal protein S2</fullName>
    </recommendedName>
</protein>
<comment type="caution">
    <text evidence="5">The sequence shown here is derived from an EMBL/GenBank/DDBJ whole genome shotgun (WGS) entry which is preliminary data.</text>
</comment>
<dbReference type="CDD" id="cd01425">
    <property type="entry name" value="RPS2"/>
    <property type="match status" value="1"/>
</dbReference>
<dbReference type="GO" id="GO:0003735">
    <property type="term" value="F:structural constituent of ribosome"/>
    <property type="evidence" value="ECO:0007669"/>
    <property type="project" value="InterPro"/>
</dbReference>
<dbReference type="PRINTS" id="PR00395">
    <property type="entry name" value="RIBOSOMALS2"/>
</dbReference>
<evidence type="ECO:0000256" key="1">
    <source>
        <dbReference type="ARBA" id="ARBA00006242"/>
    </source>
</evidence>
<keyword evidence="3" id="KW-0687">Ribonucleoprotein</keyword>
<comment type="similarity">
    <text evidence="1">Belongs to the universal ribosomal protein uS2 family.</text>
</comment>
<dbReference type="Gene3D" id="1.10.287.610">
    <property type="entry name" value="Helix hairpin bin"/>
    <property type="match status" value="1"/>
</dbReference>
<dbReference type="GO" id="GO:0006412">
    <property type="term" value="P:translation"/>
    <property type="evidence" value="ECO:0007669"/>
    <property type="project" value="InterPro"/>
</dbReference>
<accession>A0A0F9FRF0</accession>
<evidence type="ECO:0000256" key="3">
    <source>
        <dbReference type="ARBA" id="ARBA00023274"/>
    </source>
</evidence>
<dbReference type="PANTHER" id="PTHR12534">
    <property type="entry name" value="30S RIBOSOMAL PROTEIN S2 PROKARYOTIC AND ORGANELLAR"/>
    <property type="match status" value="1"/>
</dbReference>
<dbReference type="HAMAP" id="MF_00291_B">
    <property type="entry name" value="Ribosomal_uS2_B"/>
    <property type="match status" value="1"/>
</dbReference>
<sequence>MRAAELPAGTEGKTAWAKTHSSVRMPESGPKWRYGLATNVIKELIDAGIHFGHRVSRWNPKMEPYILTKRASIHIIDPKETLKGILTAKKFIAQVTSQGKDVLFVGTKRQARRAVQTLASEAGMHYVTDRWLGGMLTNFLTIRSRLGRLEKLEQLDADGLLAQQSKKEEARLRREMRKIKRNLGGVRNMSKLPGALFVVDAHREVIALREARKIGITTIALIDTDSDPDLVDI</sequence>
<keyword evidence="2" id="KW-0689">Ribosomal protein</keyword>
<dbReference type="PANTHER" id="PTHR12534:SF0">
    <property type="entry name" value="SMALL RIBOSOMAL SUBUNIT PROTEIN US2M"/>
    <property type="match status" value="1"/>
</dbReference>
<reference evidence="5" key="1">
    <citation type="journal article" date="2015" name="Nature">
        <title>Complex archaea that bridge the gap between prokaryotes and eukaryotes.</title>
        <authorList>
            <person name="Spang A."/>
            <person name="Saw J.H."/>
            <person name="Jorgensen S.L."/>
            <person name="Zaremba-Niedzwiedzka K."/>
            <person name="Martijn J."/>
            <person name="Lind A.E."/>
            <person name="van Eijk R."/>
            <person name="Schleper C."/>
            <person name="Guy L."/>
            <person name="Ettema T.J."/>
        </authorList>
    </citation>
    <scope>NUCLEOTIDE SEQUENCE</scope>
</reference>
<dbReference type="InterPro" id="IPR023591">
    <property type="entry name" value="Ribosomal_uS2_flav_dom_sf"/>
</dbReference>